<dbReference type="RefSeq" id="WP_011318190.1">
    <property type="nucleotide sequence ID" value="NZ_JACKZP010000018.1"/>
</dbReference>
<dbReference type="SUPFAM" id="SSF53850">
    <property type="entry name" value="Periplasmic binding protein-like II"/>
    <property type="match status" value="1"/>
</dbReference>
<proteinExistence type="predicted"/>
<accession>A0ABR6S5M6</accession>
<dbReference type="PANTHER" id="PTHR30632:SF0">
    <property type="entry name" value="SULFATE-BINDING PROTEIN"/>
    <property type="match status" value="1"/>
</dbReference>
<keyword evidence="1" id="KW-0472">Membrane</keyword>
<dbReference type="InterPro" id="IPR050682">
    <property type="entry name" value="ModA/WtpA"/>
</dbReference>
<reference evidence="2 3" key="1">
    <citation type="submission" date="2019-11" db="EMBL/GenBank/DDBJ databases">
        <title>Comparison of genomes from free-living endosymbiotic cyanobacteria isolated from Azolla.</title>
        <authorList>
            <person name="Thiel T."/>
            <person name="Pratte B."/>
        </authorList>
    </citation>
    <scope>NUCLEOTIDE SEQUENCE [LARGE SCALE GENOMIC DNA]</scope>
    <source>
        <strain evidence="2 3">N2B</strain>
    </source>
</reference>
<keyword evidence="1" id="KW-1133">Transmembrane helix</keyword>
<dbReference type="PANTHER" id="PTHR30632">
    <property type="entry name" value="MOLYBDATE-BINDING PERIPLASMIC PROTEIN"/>
    <property type="match status" value="1"/>
</dbReference>
<keyword evidence="1" id="KW-0812">Transmembrane</keyword>
<dbReference type="GeneID" id="58724025"/>
<sequence length="370" mass="41185">MANKKSKSSPIYISSGIIAASLILTYAPIPALQQTVIIVSGTELQEPLQKLETKFEQENPNIQLELKFQGSQDMVNKFVDQKNDFKPAVLIPANGEILTELSDRLRAANNTAPFYDSPRPIAKTILVGIAWPERGKVLFPDGRFQWQKVEQAMLASNWEKIGGNKDWGSFDFVTTDPTRSNSGQVTLNLWTQSKLGTQVNSNSFNNPSVQSLFGLVKKSVYQPPRSTDILLQEFITRGSNDADVATVYESVALYRWQQSSTNNGRPYQIYYLNPSIESTATAAIVRRDVDSGTANAAKKFIDFVTQPAQQAILVEYGFRPVNNTVDLKSVPKSPWNQNIPGAEVKPSVQALPPPTAEMITEMQRLWERAN</sequence>
<keyword evidence="3" id="KW-1185">Reference proteome</keyword>
<organism evidence="2 3">
    <name type="scientific">Trichormus variabilis N2B</name>
    <dbReference type="NCBI Taxonomy" id="2681315"/>
    <lineage>
        <taxon>Bacteria</taxon>
        <taxon>Bacillati</taxon>
        <taxon>Cyanobacteriota</taxon>
        <taxon>Cyanophyceae</taxon>
        <taxon>Nostocales</taxon>
        <taxon>Nostocaceae</taxon>
        <taxon>Trichormus</taxon>
    </lineage>
</organism>
<dbReference type="Pfam" id="PF13531">
    <property type="entry name" value="SBP_bac_11"/>
    <property type="match status" value="1"/>
</dbReference>
<dbReference type="Gene3D" id="3.40.190.10">
    <property type="entry name" value="Periplasmic binding protein-like II"/>
    <property type="match status" value="2"/>
</dbReference>
<protein>
    <submittedName>
        <fullName evidence="2">Substrate-binding domain-containing protein</fullName>
    </submittedName>
</protein>
<dbReference type="EMBL" id="JACKZP010000018">
    <property type="protein sequence ID" value="MBC1301672.1"/>
    <property type="molecule type" value="Genomic_DNA"/>
</dbReference>
<evidence type="ECO:0000313" key="2">
    <source>
        <dbReference type="EMBL" id="MBC1301672.1"/>
    </source>
</evidence>
<feature type="transmembrane region" description="Helical" evidence="1">
    <location>
        <begin position="12"/>
        <end position="29"/>
    </location>
</feature>
<gene>
    <name evidence="2" type="ORF">GNE12_07050</name>
</gene>
<name>A0ABR6S5M6_ANAVA</name>
<comment type="caution">
    <text evidence="2">The sequence shown here is derived from an EMBL/GenBank/DDBJ whole genome shotgun (WGS) entry which is preliminary data.</text>
</comment>
<dbReference type="Proteomes" id="UP000570851">
    <property type="component" value="Unassembled WGS sequence"/>
</dbReference>
<evidence type="ECO:0000256" key="1">
    <source>
        <dbReference type="SAM" id="Phobius"/>
    </source>
</evidence>
<evidence type="ECO:0000313" key="3">
    <source>
        <dbReference type="Proteomes" id="UP000570851"/>
    </source>
</evidence>